<dbReference type="Proteomes" id="UP000646827">
    <property type="component" value="Unassembled WGS sequence"/>
</dbReference>
<dbReference type="OrthoDB" id="2296173at2759"/>
<reference evidence="1 2" key="1">
    <citation type="submission" date="2020-12" db="EMBL/GenBank/DDBJ databases">
        <title>Metabolic potential, ecology and presence of endohyphal bacteria is reflected in genomic diversity of Mucoromycotina.</title>
        <authorList>
            <person name="Muszewska A."/>
            <person name="Okrasinska A."/>
            <person name="Steczkiewicz K."/>
            <person name="Drgas O."/>
            <person name="Orlowska M."/>
            <person name="Perlinska-Lenart U."/>
            <person name="Aleksandrzak-Piekarczyk T."/>
            <person name="Szatraj K."/>
            <person name="Zielenkiewicz U."/>
            <person name="Pilsyk S."/>
            <person name="Malc E."/>
            <person name="Mieczkowski P."/>
            <person name="Kruszewska J.S."/>
            <person name="Biernat P."/>
            <person name="Pawlowska J."/>
        </authorList>
    </citation>
    <scope>NUCLEOTIDE SEQUENCE [LARGE SCALE GENOMIC DNA]</scope>
    <source>
        <strain evidence="1 2">CBS 142.35</strain>
    </source>
</reference>
<keyword evidence="2" id="KW-1185">Reference proteome</keyword>
<accession>A0A8H7VJI7</accession>
<name>A0A8H7VJI7_9FUNG</name>
<evidence type="ECO:0000313" key="2">
    <source>
        <dbReference type="Proteomes" id="UP000646827"/>
    </source>
</evidence>
<protein>
    <submittedName>
        <fullName evidence="1">Uncharacterized protein</fullName>
    </submittedName>
</protein>
<gene>
    <name evidence="1" type="ORF">INT45_000490</name>
</gene>
<evidence type="ECO:0000313" key="1">
    <source>
        <dbReference type="EMBL" id="KAG2222875.1"/>
    </source>
</evidence>
<dbReference type="AlphaFoldDB" id="A0A8H7VJI7"/>
<sequence>MAEIFREKFVECFENEKVEAPSLLGFYLYDKEFFIKHTSKNESKATWNKRFKIAVTNENIKKICIVNKSKSNSSPLKTKLTTQQKAELEDCFNKLDDKKFWYLKASIPNSNKNQTTAKVISVEERMIKFALSCNYYHPSQQLILDFTDSNWDNIFTDAERKEIEDAGCALLRPIDES</sequence>
<proteinExistence type="predicted"/>
<dbReference type="EMBL" id="JAEPRB010000073">
    <property type="protein sequence ID" value="KAG2222875.1"/>
    <property type="molecule type" value="Genomic_DNA"/>
</dbReference>
<comment type="caution">
    <text evidence="1">The sequence shown here is derived from an EMBL/GenBank/DDBJ whole genome shotgun (WGS) entry which is preliminary data.</text>
</comment>
<organism evidence="1 2">
    <name type="scientific">Circinella minor</name>
    <dbReference type="NCBI Taxonomy" id="1195481"/>
    <lineage>
        <taxon>Eukaryota</taxon>
        <taxon>Fungi</taxon>
        <taxon>Fungi incertae sedis</taxon>
        <taxon>Mucoromycota</taxon>
        <taxon>Mucoromycotina</taxon>
        <taxon>Mucoromycetes</taxon>
        <taxon>Mucorales</taxon>
        <taxon>Lichtheimiaceae</taxon>
        <taxon>Circinella</taxon>
    </lineage>
</organism>